<dbReference type="Gene3D" id="1.25.40.20">
    <property type="entry name" value="Ankyrin repeat-containing domain"/>
    <property type="match status" value="1"/>
</dbReference>
<dbReference type="EMBL" id="JH159154">
    <property type="protein sequence ID" value="EGZ18362.1"/>
    <property type="molecule type" value="Genomic_DNA"/>
</dbReference>
<accession>G4ZDM3</accession>
<dbReference type="InterPro" id="IPR036770">
    <property type="entry name" value="Ankyrin_rpt-contain_sf"/>
</dbReference>
<dbReference type="SUPFAM" id="SSF140860">
    <property type="entry name" value="Pseudo ankyrin repeat-like"/>
    <property type="match status" value="1"/>
</dbReference>
<dbReference type="GeneID" id="20657739"/>
<evidence type="ECO:0008006" key="3">
    <source>
        <dbReference type="Google" id="ProtNLM"/>
    </source>
</evidence>
<sequence length="137" mass="14721">MTPSPPLPPPLLSVSAAVPDDIQAVPHLFQSINSFLLPRTIDAAVYSDLHGVVATFGDGLPVTSRAMDGAAARGRLDTVKRLFATRSEGCSTEAFVGAAANGHMKVLQWLRKHYPELYDPMRCLTVAAEHGQVDVVR</sequence>
<dbReference type="Proteomes" id="UP000002640">
    <property type="component" value="Unassembled WGS sequence"/>
</dbReference>
<proteinExistence type="predicted"/>
<dbReference type="InterPro" id="IPR052050">
    <property type="entry name" value="SecEffector_AnkRepeat"/>
</dbReference>
<dbReference type="RefSeq" id="XP_009527420.1">
    <property type="nucleotide sequence ID" value="XM_009529125.1"/>
</dbReference>
<evidence type="ECO:0000313" key="2">
    <source>
        <dbReference type="Proteomes" id="UP000002640"/>
    </source>
</evidence>
<organism evidence="1 2">
    <name type="scientific">Phytophthora sojae (strain P6497)</name>
    <name type="common">Soybean stem and root rot agent</name>
    <name type="synonym">Phytophthora megasperma f. sp. glycines</name>
    <dbReference type="NCBI Taxonomy" id="1094619"/>
    <lineage>
        <taxon>Eukaryota</taxon>
        <taxon>Sar</taxon>
        <taxon>Stramenopiles</taxon>
        <taxon>Oomycota</taxon>
        <taxon>Peronosporomycetes</taxon>
        <taxon>Peronosporales</taxon>
        <taxon>Peronosporaceae</taxon>
        <taxon>Phytophthora</taxon>
    </lineage>
</organism>
<dbReference type="SMR" id="G4ZDM3"/>
<feature type="non-terminal residue" evidence="1">
    <location>
        <position position="137"/>
    </location>
</feature>
<dbReference type="PANTHER" id="PTHR46586:SF3">
    <property type="entry name" value="ANKYRIN REPEAT-CONTAINING PROTEIN"/>
    <property type="match status" value="1"/>
</dbReference>
<dbReference type="KEGG" id="psoj:PHYSODRAFT_499760"/>
<protein>
    <recommendedName>
        <fullName evidence="3">Ankyrin repeat protein</fullName>
    </recommendedName>
</protein>
<dbReference type="PANTHER" id="PTHR46586">
    <property type="entry name" value="ANKYRIN REPEAT-CONTAINING PROTEIN"/>
    <property type="match status" value="1"/>
</dbReference>
<dbReference type="AlphaFoldDB" id="G4ZDM3"/>
<reference evidence="1 2" key="1">
    <citation type="journal article" date="2006" name="Science">
        <title>Phytophthora genome sequences uncover evolutionary origins and mechanisms of pathogenesis.</title>
        <authorList>
            <person name="Tyler B.M."/>
            <person name="Tripathy S."/>
            <person name="Zhang X."/>
            <person name="Dehal P."/>
            <person name="Jiang R.H."/>
            <person name="Aerts A."/>
            <person name="Arredondo F.D."/>
            <person name="Baxter L."/>
            <person name="Bensasson D."/>
            <person name="Beynon J.L."/>
            <person name="Chapman J."/>
            <person name="Damasceno C.M."/>
            <person name="Dorrance A.E."/>
            <person name="Dou D."/>
            <person name="Dickerman A.W."/>
            <person name="Dubchak I.L."/>
            <person name="Garbelotto M."/>
            <person name="Gijzen M."/>
            <person name="Gordon S.G."/>
            <person name="Govers F."/>
            <person name="Grunwald N.J."/>
            <person name="Huang W."/>
            <person name="Ivors K.L."/>
            <person name="Jones R.W."/>
            <person name="Kamoun S."/>
            <person name="Krampis K."/>
            <person name="Lamour K.H."/>
            <person name="Lee M.K."/>
            <person name="McDonald W.H."/>
            <person name="Medina M."/>
            <person name="Meijer H.J."/>
            <person name="Nordberg E.K."/>
            <person name="Maclean D.J."/>
            <person name="Ospina-Giraldo M.D."/>
            <person name="Morris P.F."/>
            <person name="Phuntumart V."/>
            <person name="Putnam N.H."/>
            <person name="Rash S."/>
            <person name="Rose J.K."/>
            <person name="Sakihama Y."/>
            <person name="Salamov A.A."/>
            <person name="Savidor A."/>
            <person name="Scheuring C.F."/>
            <person name="Smith B.M."/>
            <person name="Sobral B.W."/>
            <person name="Terry A."/>
            <person name="Torto-Alalibo T.A."/>
            <person name="Win J."/>
            <person name="Xu Z."/>
            <person name="Zhang H."/>
            <person name="Grigoriev I.V."/>
            <person name="Rokhsar D.S."/>
            <person name="Boore J.L."/>
        </authorList>
    </citation>
    <scope>NUCLEOTIDE SEQUENCE [LARGE SCALE GENOMIC DNA]</scope>
    <source>
        <strain evidence="1 2">P6497</strain>
    </source>
</reference>
<name>G4ZDM3_PHYSP</name>
<keyword evidence="2" id="KW-1185">Reference proteome</keyword>
<evidence type="ECO:0000313" key="1">
    <source>
        <dbReference type="EMBL" id="EGZ18362.1"/>
    </source>
</evidence>
<dbReference type="InParanoid" id="G4ZDM3"/>
<gene>
    <name evidence="1" type="ORF">PHYSODRAFT_499760</name>
</gene>